<dbReference type="PROSITE" id="PS50949">
    <property type="entry name" value="HTH_GNTR"/>
    <property type="match status" value="1"/>
</dbReference>
<organism evidence="8 9">
    <name type="scientific">Janibacter melonis</name>
    <dbReference type="NCBI Taxonomy" id="262209"/>
    <lineage>
        <taxon>Bacteria</taxon>
        <taxon>Bacillati</taxon>
        <taxon>Actinomycetota</taxon>
        <taxon>Actinomycetes</taxon>
        <taxon>Micrococcales</taxon>
        <taxon>Intrasporangiaceae</taxon>
        <taxon>Janibacter</taxon>
    </lineage>
</organism>
<reference evidence="8 9" key="1">
    <citation type="submission" date="2019-09" db="EMBL/GenBank/DDBJ databases">
        <title>Complete Genome Sequence of Janibacter melonis M714 with both human health impact and industrial applications.</title>
        <authorList>
            <person name="Jin M."/>
            <person name="Zhao Q.R."/>
        </authorList>
    </citation>
    <scope>NUCLEOTIDE SEQUENCE [LARGE SCALE GENOMIC DNA]</scope>
    <source>
        <strain evidence="8 9">M714</strain>
    </source>
</reference>
<dbReference type="GO" id="GO:0003677">
    <property type="term" value="F:DNA binding"/>
    <property type="evidence" value="ECO:0007669"/>
    <property type="project" value="UniProtKB-KW"/>
</dbReference>
<keyword evidence="3" id="KW-0805">Transcription regulation</keyword>
<dbReference type="PANTHER" id="PTHR46577:SF1">
    <property type="entry name" value="HTH-TYPE TRANSCRIPTIONAL REGULATORY PROTEIN GABR"/>
    <property type="match status" value="1"/>
</dbReference>
<dbReference type="Proteomes" id="UP000271708">
    <property type="component" value="Chromosome"/>
</dbReference>
<sequence>MRRSRTADLRWTTSSSVGGVRHPHDVDLPLVVDRGAGISLVVQVADGIRRAIESGALRGGDVLPSTRTLAERVGVSRGTVVAAFDQLHGEGWLVADQGATRVDPGLADHPVPGRATRPTSTSSAGPGRRVDASVADLRPGQPDVSGIVDPTWRAAWREAAAGAGTQHPSQGSAALRAALAEHVRVARGTAVDPDAVVVTAGVREGLQLVLTTLSRRAGRPLRVVVEDPGYPALRRVVAALGHEVRPVPVDGDGLSVELLDDEPGADVVLVTPGHQYPLGGAMPVARRLALVGWARAHGAVVVEDDYDGELRFTGEPVPALAALDRRGGEDDGVVVTLGSFAKVLAPGIGVGHALVPDGLRPDVLALRGDLGSPVPATVQDALAQYLDAGALRRRTGRMRRRYRARRDLAVAALSDLPEARLRPMDGGLHGVVELLGADAEREHAVVDAAARAGVLVAGMGDYWADPGGLVVSADLPRHGLVIGLGSPHLERGLRRLRPLLAGAGSSAR</sequence>
<dbReference type="InterPro" id="IPR015421">
    <property type="entry name" value="PyrdxlP-dep_Trfase_major"/>
</dbReference>
<evidence type="ECO:0000256" key="1">
    <source>
        <dbReference type="ARBA" id="ARBA00005384"/>
    </source>
</evidence>
<dbReference type="KEGG" id="jme:EEW87_011245"/>
<dbReference type="InterPro" id="IPR000524">
    <property type="entry name" value="Tscrpt_reg_HTH_GntR"/>
</dbReference>
<dbReference type="InterPro" id="IPR015424">
    <property type="entry name" value="PyrdxlP-dep_Trfase"/>
</dbReference>
<dbReference type="CDD" id="cd00609">
    <property type="entry name" value="AAT_like"/>
    <property type="match status" value="1"/>
</dbReference>
<name>A0A5P8FNI9_9MICO</name>
<evidence type="ECO:0000313" key="9">
    <source>
        <dbReference type="Proteomes" id="UP000271708"/>
    </source>
</evidence>
<dbReference type="GO" id="GO:0003700">
    <property type="term" value="F:DNA-binding transcription factor activity"/>
    <property type="evidence" value="ECO:0007669"/>
    <property type="project" value="InterPro"/>
</dbReference>
<proteinExistence type="inferred from homology"/>
<dbReference type="PRINTS" id="PR00035">
    <property type="entry name" value="HTHGNTR"/>
</dbReference>
<feature type="domain" description="HTH gntR-type" evidence="7">
    <location>
        <begin position="38"/>
        <end position="109"/>
    </location>
</feature>
<dbReference type="Gene3D" id="1.10.10.10">
    <property type="entry name" value="Winged helix-like DNA-binding domain superfamily/Winged helix DNA-binding domain"/>
    <property type="match status" value="1"/>
</dbReference>
<comment type="similarity">
    <text evidence="1">In the C-terminal section; belongs to the class-I pyridoxal-phosphate-dependent aminotransferase family.</text>
</comment>
<dbReference type="InterPro" id="IPR051446">
    <property type="entry name" value="HTH_trans_reg/aminotransferase"/>
</dbReference>
<evidence type="ECO:0000259" key="7">
    <source>
        <dbReference type="PROSITE" id="PS50949"/>
    </source>
</evidence>
<gene>
    <name evidence="8" type="ORF">EEW87_011245</name>
</gene>
<accession>A0A5P8FNI9</accession>
<dbReference type="SMART" id="SM00345">
    <property type="entry name" value="HTH_GNTR"/>
    <property type="match status" value="1"/>
</dbReference>
<evidence type="ECO:0000256" key="5">
    <source>
        <dbReference type="ARBA" id="ARBA00023163"/>
    </source>
</evidence>
<evidence type="ECO:0000256" key="2">
    <source>
        <dbReference type="ARBA" id="ARBA00022898"/>
    </source>
</evidence>
<dbReference type="Gene3D" id="3.40.640.10">
    <property type="entry name" value="Type I PLP-dependent aspartate aminotransferase-like (Major domain)"/>
    <property type="match status" value="1"/>
</dbReference>
<dbReference type="AlphaFoldDB" id="A0A5P8FNI9"/>
<dbReference type="CDD" id="cd07377">
    <property type="entry name" value="WHTH_GntR"/>
    <property type="match status" value="1"/>
</dbReference>
<dbReference type="Pfam" id="PF00392">
    <property type="entry name" value="GntR"/>
    <property type="match status" value="1"/>
</dbReference>
<dbReference type="GO" id="GO:0008483">
    <property type="term" value="F:transaminase activity"/>
    <property type="evidence" value="ECO:0007669"/>
    <property type="project" value="UniProtKB-KW"/>
</dbReference>
<dbReference type="InterPro" id="IPR036388">
    <property type="entry name" value="WH-like_DNA-bd_sf"/>
</dbReference>
<dbReference type="InterPro" id="IPR036390">
    <property type="entry name" value="WH_DNA-bd_sf"/>
</dbReference>
<dbReference type="EMBL" id="CP044548">
    <property type="protein sequence ID" value="QFQ30751.2"/>
    <property type="molecule type" value="Genomic_DNA"/>
</dbReference>
<dbReference type="SUPFAM" id="SSF46785">
    <property type="entry name" value="Winged helix' DNA-binding domain"/>
    <property type="match status" value="1"/>
</dbReference>
<keyword evidence="8" id="KW-0808">Transferase</keyword>
<evidence type="ECO:0000313" key="8">
    <source>
        <dbReference type="EMBL" id="QFQ30751.2"/>
    </source>
</evidence>
<dbReference type="Pfam" id="PF00155">
    <property type="entry name" value="Aminotran_1_2"/>
    <property type="match status" value="1"/>
</dbReference>
<protein>
    <submittedName>
        <fullName evidence="8">Aminotransferase class I/II-fold pyridoxal phosphate-dependent enzyme</fullName>
    </submittedName>
</protein>
<evidence type="ECO:0000256" key="3">
    <source>
        <dbReference type="ARBA" id="ARBA00023015"/>
    </source>
</evidence>
<keyword evidence="2" id="KW-0663">Pyridoxal phosphate</keyword>
<dbReference type="InterPro" id="IPR004839">
    <property type="entry name" value="Aminotransferase_I/II_large"/>
</dbReference>
<feature type="region of interest" description="Disordered" evidence="6">
    <location>
        <begin position="103"/>
        <end position="130"/>
    </location>
</feature>
<evidence type="ECO:0000256" key="6">
    <source>
        <dbReference type="SAM" id="MobiDB-lite"/>
    </source>
</evidence>
<keyword evidence="4" id="KW-0238">DNA-binding</keyword>
<keyword evidence="8" id="KW-0032">Aminotransferase</keyword>
<dbReference type="SUPFAM" id="SSF53383">
    <property type="entry name" value="PLP-dependent transferases"/>
    <property type="match status" value="1"/>
</dbReference>
<evidence type="ECO:0000256" key="4">
    <source>
        <dbReference type="ARBA" id="ARBA00023125"/>
    </source>
</evidence>
<keyword evidence="5" id="KW-0804">Transcription</keyword>
<dbReference type="GO" id="GO:0030170">
    <property type="term" value="F:pyridoxal phosphate binding"/>
    <property type="evidence" value="ECO:0007669"/>
    <property type="project" value="InterPro"/>
</dbReference>
<dbReference type="PANTHER" id="PTHR46577">
    <property type="entry name" value="HTH-TYPE TRANSCRIPTIONAL REGULATORY PROTEIN GABR"/>
    <property type="match status" value="1"/>
</dbReference>